<reference evidence="2 3" key="1">
    <citation type="submission" date="2020-01" db="EMBL/GenBank/DDBJ databases">
        <authorList>
            <person name="Gupta K D."/>
        </authorList>
    </citation>
    <scope>NUCLEOTIDE SEQUENCE [LARGE SCALE GENOMIC DNA]</scope>
</reference>
<name>A0A8S0X1X8_CYCAE</name>
<gene>
    <name evidence="2" type="ORF">AAE3_LOCUS6919</name>
</gene>
<feature type="compositionally biased region" description="Polar residues" evidence="1">
    <location>
        <begin position="74"/>
        <end position="83"/>
    </location>
</feature>
<feature type="region of interest" description="Disordered" evidence="1">
    <location>
        <begin position="41"/>
        <end position="149"/>
    </location>
</feature>
<dbReference type="Proteomes" id="UP000467700">
    <property type="component" value="Unassembled WGS sequence"/>
</dbReference>
<organism evidence="2 3">
    <name type="scientific">Cyclocybe aegerita</name>
    <name type="common">Black poplar mushroom</name>
    <name type="synonym">Agrocybe aegerita</name>
    <dbReference type="NCBI Taxonomy" id="1973307"/>
    <lineage>
        <taxon>Eukaryota</taxon>
        <taxon>Fungi</taxon>
        <taxon>Dikarya</taxon>
        <taxon>Basidiomycota</taxon>
        <taxon>Agaricomycotina</taxon>
        <taxon>Agaricomycetes</taxon>
        <taxon>Agaricomycetidae</taxon>
        <taxon>Agaricales</taxon>
        <taxon>Agaricineae</taxon>
        <taxon>Bolbitiaceae</taxon>
        <taxon>Cyclocybe</taxon>
    </lineage>
</organism>
<comment type="caution">
    <text evidence="2">The sequence shown here is derived from an EMBL/GenBank/DDBJ whole genome shotgun (WGS) entry which is preliminary data.</text>
</comment>
<keyword evidence="3" id="KW-1185">Reference proteome</keyword>
<evidence type="ECO:0000313" key="3">
    <source>
        <dbReference type="Proteomes" id="UP000467700"/>
    </source>
</evidence>
<accession>A0A8S0X1X8</accession>
<dbReference type="EMBL" id="CACVBS010000046">
    <property type="protein sequence ID" value="CAA7264612.1"/>
    <property type="molecule type" value="Genomic_DNA"/>
</dbReference>
<dbReference type="AlphaFoldDB" id="A0A8S0X1X8"/>
<feature type="compositionally biased region" description="Low complexity" evidence="1">
    <location>
        <begin position="112"/>
        <end position="126"/>
    </location>
</feature>
<evidence type="ECO:0000313" key="2">
    <source>
        <dbReference type="EMBL" id="CAA7264612.1"/>
    </source>
</evidence>
<sequence>MMRQVPQWGKDMTSSLAFAPCSHSLFQPPLFTLARRFNLHPTPQPSPPTLHLSPFASRPLPPACHPSLPFSQYPPANSTSTRVSMRRGEHEDVNGPNKPWTGSASIERVQRAPEQAQQAPEQAQPVTNKPNEQRRDKWAQRGMNEPNEG</sequence>
<protein>
    <submittedName>
        <fullName evidence="2">Uncharacterized protein</fullName>
    </submittedName>
</protein>
<evidence type="ECO:0000256" key="1">
    <source>
        <dbReference type="SAM" id="MobiDB-lite"/>
    </source>
</evidence>
<proteinExistence type="predicted"/>